<protein>
    <submittedName>
        <fullName evidence="8">3-ketoacyl-CoA thiolase</fullName>
    </submittedName>
</protein>
<evidence type="ECO:0000256" key="3">
    <source>
        <dbReference type="ARBA" id="ARBA00023315"/>
    </source>
</evidence>
<dbReference type="PANTHER" id="PTHR42689">
    <property type="entry name" value="ACETYL-COA ACYLTRANSFERASE FADA2 (3-KETOACYL-COA THIOLASE) (BETA-KETOTHIOLASE)-RELATED"/>
    <property type="match status" value="1"/>
</dbReference>
<proteinExistence type="inferred from homology"/>
<dbReference type="PANTHER" id="PTHR42689:SF1">
    <property type="entry name" value="ACETYL-COA ACYLTRANSFERASE FADA2 (3-KETOACYL-COA THIOLASE) (BETA-KETOTHIOLASE)-RELATED"/>
    <property type="match status" value="1"/>
</dbReference>
<evidence type="ECO:0000259" key="6">
    <source>
        <dbReference type="Pfam" id="PF00108"/>
    </source>
</evidence>
<dbReference type="GO" id="GO:0005829">
    <property type="term" value="C:cytosol"/>
    <property type="evidence" value="ECO:0007669"/>
    <property type="project" value="TreeGrafter"/>
</dbReference>
<dbReference type="InterPro" id="IPR016039">
    <property type="entry name" value="Thiolase-like"/>
</dbReference>
<dbReference type="AlphaFoldDB" id="A0A240EAU5"/>
<evidence type="ECO:0000256" key="4">
    <source>
        <dbReference type="RuleBase" id="RU003557"/>
    </source>
</evidence>
<feature type="compositionally biased region" description="Polar residues" evidence="5">
    <location>
        <begin position="83"/>
        <end position="100"/>
    </location>
</feature>
<dbReference type="NCBIfam" id="TIGR01930">
    <property type="entry name" value="AcCoA-C-Actrans"/>
    <property type="match status" value="1"/>
</dbReference>
<dbReference type="Proteomes" id="UP000219042">
    <property type="component" value="Unassembled WGS sequence"/>
</dbReference>
<keyword evidence="9" id="KW-1185">Reference proteome</keyword>
<dbReference type="GO" id="GO:0003988">
    <property type="term" value="F:acetyl-CoA C-acyltransferase activity"/>
    <property type="evidence" value="ECO:0007669"/>
    <property type="project" value="UniProtKB-ARBA"/>
</dbReference>
<gene>
    <name evidence="8" type="ORF">SAMN05421731_10649</name>
</gene>
<dbReference type="InterPro" id="IPR002155">
    <property type="entry name" value="Thiolase"/>
</dbReference>
<evidence type="ECO:0000259" key="7">
    <source>
        <dbReference type="Pfam" id="PF02803"/>
    </source>
</evidence>
<feature type="domain" description="Thiolase N-terminal" evidence="6">
    <location>
        <begin position="105"/>
        <end position="372"/>
    </location>
</feature>
<dbReference type="Pfam" id="PF00108">
    <property type="entry name" value="Thiolase_N"/>
    <property type="match status" value="1"/>
</dbReference>
<dbReference type="InterPro" id="IPR050521">
    <property type="entry name" value="3-ketoacyl-CoA_Thiolase"/>
</dbReference>
<organism evidence="8 9">
    <name type="scientific">Acinetobacter puyangensis</name>
    <dbReference type="NCBI Taxonomy" id="1096779"/>
    <lineage>
        <taxon>Bacteria</taxon>
        <taxon>Pseudomonadati</taxon>
        <taxon>Pseudomonadota</taxon>
        <taxon>Gammaproteobacteria</taxon>
        <taxon>Moraxellales</taxon>
        <taxon>Moraxellaceae</taxon>
        <taxon>Acinetobacter</taxon>
    </lineage>
</organism>
<sequence length="522" mass="55506">MSKPTQKHLAQSDVAKEDVSETSTSTSQSTQKLPKPKAASRSPNRRQVTAKSTISSGEDAAAPKSSAKIATAKTTASPRRNRSSASTTSPKQQEQAMSQNSIRRVAIIGGNRIPFARSNGKYFTSSNSDMLTAALNGLIERYNLQGQRLGEVVAGAVLKHSRDFNMTRECVLSTELAPETPAYDIQQACGTGLQAAFLVANKIALGQIEVGIAGGVDTTSDAPIAFGDGLRKALLELNIAKTAKDRLKALTKINVKDLLDAPKNGEPRTGLAMGDHAAITALEWNIGREDQDELAAASHQKMAKAYEEGFFDDLITPFLGLDRDNNLRPDSTAEKLAKLKPVFGKGEHATMTAGNSTPLTDGASCVLLASEEWAKANGHEVLAYLTFSETAAVDFVNKKEGLLMAPAYALPRMLERAGLKLQDFDYYEIHEAFASQVLATLKAWEDPAFCKERLGLDAPLGAIDRTKLNVKGSSLAAGHPFAATGGRIIATAAKLLNQKGSGRVLVSICAAGGQGVVAIIEK</sequence>
<name>A0A240EAU5_9GAMM</name>
<dbReference type="RefSeq" id="WP_097079574.1">
    <property type="nucleotide sequence ID" value="NZ_BAABHT010000003.1"/>
</dbReference>
<comment type="similarity">
    <text evidence="1 4">Belongs to the thiolase-like superfamily. Thiolase family.</text>
</comment>
<feature type="compositionally biased region" description="Polar residues" evidence="5">
    <location>
        <begin position="41"/>
        <end position="56"/>
    </location>
</feature>
<dbReference type="CDD" id="cd00751">
    <property type="entry name" value="thiolase"/>
    <property type="match status" value="1"/>
</dbReference>
<evidence type="ECO:0000256" key="2">
    <source>
        <dbReference type="ARBA" id="ARBA00022679"/>
    </source>
</evidence>
<dbReference type="Gene3D" id="3.40.47.10">
    <property type="match status" value="1"/>
</dbReference>
<feature type="region of interest" description="Disordered" evidence="5">
    <location>
        <begin position="1"/>
        <end position="100"/>
    </location>
</feature>
<feature type="compositionally biased region" description="Low complexity" evidence="5">
    <location>
        <begin position="60"/>
        <end position="78"/>
    </location>
</feature>
<dbReference type="InterPro" id="IPR020617">
    <property type="entry name" value="Thiolase_C"/>
</dbReference>
<evidence type="ECO:0000256" key="5">
    <source>
        <dbReference type="SAM" id="MobiDB-lite"/>
    </source>
</evidence>
<dbReference type="NCBIfam" id="NF006740">
    <property type="entry name" value="PRK09268.1"/>
    <property type="match status" value="1"/>
</dbReference>
<dbReference type="InterPro" id="IPR020616">
    <property type="entry name" value="Thiolase_N"/>
</dbReference>
<dbReference type="EMBL" id="OANT01000006">
    <property type="protein sequence ID" value="SNX45814.1"/>
    <property type="molecule type" value="Genomic_DNA"/>
</dbReference>
<evidence type="ECO:0000256" key="1">
    <source>
        <dbReference type="ARBA" id="ARBA00010982"/>
    </source>
</evidence>
<keyword evidence="2 4" id="KW-0808">Transferase</keyword>
<keyword evidence="3 4" id="KW-0012">Acyltransferase</keyword>
<dbReference type="SUPFAM" id="SSF53901">
    <property type="entry name" value="Thiolase-like"/>
    <property type="match status" value="2"/>
</dbReference>
<feature type="domain" description="Thiolase C-terminal" evidence="7">
    <location>
        <begin position="398"/>
        <end position="522"/>
    </location>
</feature>
<dbReference type="Pfam" id="PF02803">
    <property type="entry name" value="Thiolase_C"/>
    <property type="match status" value="1"/>
</dbReference>
<evidence type="ECO:0000313" key="8">
    <source>
        <dbReference type="EMBL" id="SNX45814.1"/>
    </source>
</evidence>
<dbReference type="OrthoDB" id="1402717at2"/>
<accession>A0A240EAU5</accession>
<feature type="compositionally biased region" description="Low complexity" evidence="5">
    <location>
        <begin position="22"/>
        <end position="31"/>
    </location>
</feature>
<evidence type="ECO:0000313" key="9">
    <source>
        <dbReference type="Proteomes" id="UP000219042"/>
    </source>
</evidence>
<reference evidence="9" key="1">
    <citation type="submission" date="2016-09" db="EMBL/GenBank/DDBJ databases">
        <authorList>
            <person name="Varghese N."/>
            <person name="Submissions S."/>
        </authorList>
    </citation>
    <scope>NUCLEOTIDE SEQUENCE [LARGE SCALE GENOMIC DNA]</scope>
    <source>
        <strain evidence="9">ANC 4466</strain>
    </source>
</reference>